<proteinExistence type="predicted"/>
<reference evidence="2 3" key="1">
    <citation type="submission" date="2024-06" db="EMBL/GenBank/DDBJ databases">
        <title>Genetic profile and toxigenic potential of Bacillus cereus isolates from a Norwegian ice cream production plant,.</title>
        <authorList>
            <person name="Lindback T."/>
            <person name="Llarena A.-K."/>
            <person name="O'Sullivan K."/>
            <person name="Monshaugen M."/>
            <person name="Holmemo C.W."/>
            <person name="Aspholm M."/>
        </authorList>
    </citation>
    <scope>NUCLEOTIDE SEQUENCE [LARGE SCALE GENOMIC DNA]</scope>
    <source>
        <strain evidence="2 3">NVH-YM330</strain>
    </source>
</reference>
<dbReference type="Pfam" id="PF08378">
    <property type="entry name" value="NERD"/>
    <property type="match status" value="1"/>
</dbReference>
<evidence type="ECO:0000313" key="3">
    <source>
        <dbReference type="Proteomes" id="UP001571110"/>
    </source>
</evidence>
<organism evidence="2 3">
    <name type="scientific">Bacillus mobilis</name>
    <dbReference type="NCBI Taxonomy" id="2026190"/>
    <lineage>
        <taxon>Bacteria</taxon>
        <taxon>Bacillati</taxon>
        <taxon>Bacillota</taxon>
        <taxon>Bacilli</taxon>
        <taxon>Bacillales</taxon>
        <taxon>Bacillaceae</taxon>
        <taxon>Bacillus</taxon>
        <taxon>Bacillus cereus group</taxon>
    </lineage>
</organism>
<keyword evidence="3" id="KW-1185">Reference proteome</keyword>
<evidence type="ECO:0000259" key="1">
    <source>
        <dbReference type="Pfam" id="PF08378"/>
    </source>
</evidence>
<dbReference type="Proteomes" id="UP001571110">
    <property type="component" value="Unassembled WGS sequence"/>
</dbReference>
<gene>
    <name evidence="2" type="ORF">AB1I70_15825</name>
</gene>
<dbReference type="RefSeq" id="WP_217654467.1">
    <property type="nucleotide sequence ID" value="NZ_FMBJ01000013.1"/>
</dbReference>
<protein>
    <submittedName>
        <fullName evidence="2">NERD domain-containing protein</fullName>
    </submittedName>
</protein>
<dbReference type="Gene3D" id="3.40.50.300">
    <property type="entry name" value="P-loop containing nucleotide triphosphate hydrolases"/>
    <property type="match status" value="1"/>
</dbReference>
<dbReference type="SUPFAM" id="SSF52540">
    <property type="entry name" value="P-loop containing nucleoside triphosphate hydrolases"/>
    <property type="match status" value="1"/>
</dbReference>
<dbReference type="InterPro" id="IPR027417">
    <property type="entry name" value="P-loop_NTPase"/>
</dbReference>
<evidence type="ECO:0000313" key="2">
    <source>
        <dbReference type="EMBL" id="MFA2792810.1"/>
    </source>
</evidence>
<name>A0ABV4RVB0_9BACI</name>
<comment type="caution">
    <text evidence="2">The sequence shown here is derived from an EMBL/GenBank/DDBJ whole genome shotgun (WGS) entry which is preliminary data.</text>
</comment>
<dbReference type="EMBL" id="JBFDTY010000003">
    <property type="protein sequence ID" value="MFA2792810.1"/>
    <property type="molecule type" value="Genomic_DNA"/>
</dbReference>
<dbReference type="InterPro" id="IPR011528">
    <property type="entry name" value="NERD"/>
</dbReference>
<accession>A0ABV4RVB0</accession>
<feature type="domain" description="NERD" evidence="1">
    <location>
        <begin position="15"/>
        <end position="130"/>
    </location>
</feature>
<sequence length="340" mass="39537">MSKIFESFNQNDPRTAGEERLLQLFRNSTRFEEWIIFEQPHINSMKPDFVLLHPERGIVIIEVKDWNLNSSVYESGAYIRGTDGRAHKKNPINQVENYKDGILKSELQNSVYLAENHGNYYGCIETVVYFHGVSKEQALAFCRPRNNYTKIWTDEDLSIIYNVKNKLKAQDYTYALTNEKSRFNENGLLAHLVEELNKHLQYADYNLERKQPYVLTRAQRDLAELNPGSIRRWSGVAGSGKSLVLAEKAVKALKDDKRVLVVTFNITLRHYLRDLCSQQFGVASYKEVRRKLREDLTIVHFHGLLKTLMAEHEIALDIQEEQDDVADRWTRLGNTLLSIR</sequence>